<evidence type="ECO:0000313" key="4">
    <source>
        <dbReference type="Proteomes" id="UP000718821"/>
    </source>
</evidence>
<evidence type="ECO:0008006" key="5">
    <source>
        <dbReference type="Google" id="ProtNLM"/>
    </source>
</evidence>
<keyword evidence="2" id="KW-0472">Membrane</keyword>
<feature type="region of interest" description="Disordered" evidence="1">
    <location>
        <begin position="81"/>
        <end position="104"/>
    </location>
</feature>
<accession>A0A938WVX0</accession>
<dbReference type="RefSeq" id="WP_204467798.1">
    <property type="nucleotide sequence ID" value="NZ_JACLYU010000003.1"/>
</dbReference>
<protein>
    <recommendedName>
        <fullName evidence="5">Phage minor structural protein</fullName>
    </recommendedName>
</protein>
<proteinExistence type="predicted"/>
<sequence>MNPIVQSVVIWVVTGVLGVAAGWAASWWRGARRRDRALEAGVRELLLCQLEVLHAQMVSAGGVASEDLKARAQRIYDSYHGMDGNGHGTQVNDDIQHAPIRPRQ</sequence>
<reference evidence="3" key="1">
    <citation type="submission" date="2020-08" db="EMBL/GenBank/DDBJ databases">
        <authorList>
            <person name="Cejkova D."/>
            <person name="Kubasova T."/>
            <person name="Jahodarova E."/>
            <person name="Rychlik I."/>
        </authorList>
    </citation>
    <scope>NUCLEOTIDE SEQUENCE</scope>
    <source>
        <strain evidence="3">An836</strain>
    </source>
</reference>
<keyword evidence="2" id="KW-1133">Transmembrane helix</keyword>
<dbReference type="EMBL" id="JACLYU010000003">
    <property type="protein sequence ID" value="MBM6699219.1"/>
    <property type="molecule type" value="Genomic_DNA"/>
</dbReference>
<feature type="transmembrane region" description="Helical" evidence="2">
    <location>
        <begin position="6"/>
        <end position="28"/>
    </location>
</feature>
<organism evidence="3 4">
    <name type="scientific">Bifidobacterium pullorum subsp. saeculare</name>
    <dbReference type="NCBI Taxonomy" id="78257"/>
    <lineage>
        <taxon>Bacteria</taxon>
        <taxon>Bacillati</taxon>
        <taxon>Actinomycetota</taxon>
        <taxon>Actinomycetes</taxon>
        <taxon>Bifidobacteriales</taxon>
        <taxon>Bifidobacteriaceae</taxon>
        <taxon>Bifidobacterium</taxon>
    </lineage>
</organism>
<dbReference type="Proteomes" id="UP000718821">
    <property type="component" value="Unassembled WGS sequence"/>
</dbReference>
<keyword evidence="2" id="KW-0812">Transmembrane</keyword>
<evidence type="ECO:0000313" key="3">
    <source>
        <dbReference type="EMBL" id="MBM6699219.1"/>
    </source>
</evidence>
<comment type="caution">
    <text evidence="3">The sequence shown here is derived from an EMBL/GenBank/DDBJ whole genome shotgun (WGS) entry which is preliminary data.</text>
</comment>
<dbReference type="AlphaFoldDB" id="A0A938WVX0"/>
<keyword evidence="4" id="KW-1185">Reference proteome</keyword>
<reference evidence="3" key="2">
    <citation type="journal article" date="2021" name="Sci. Rep.">
        <title>The distribution of antibiotic resistance genes in chicken gut microbiota commensals.</title>
        <authorList>
            <person name="Juricova H."/>
            <person name="Matiasovicova J."/>
            <person name="Kubasova T."/>
            <person name="Cejkova D."/>
            <person name="Rychlik I."/>
        </authorList>
    </citation>
    <scope>NUCLEOTIDE SEQUENCE</scope>
    <source>
        <strain evidence="3">An836</strain>
    </source>
</reference>
<evidence type="ECO:0000256" key="1">
    <source>
        <dbReference type="SAM" id="MobiDB-lite"/>
    </source>
</evidence>
<name>A0A938WVX0_9BIFI</name>
<evidence type="ECO:0000256" key="2">
    <source>
        <dbReference type="SAM" id="Phobius"/>
    </source>
</evidence>
<gene>
    <name evidence="3" type="ORF">H7U32_02520</name>
</gene>